<protein>
    <submittedName>
        <fullName evidence="2">Uncharacterized protein</fullName>
    </submittedName>
</protein>
<organism evidence="2 3">
    <name type="scientific">Streptomyces thioluteus</name>
    <dbReference type="NCBI Taxonomy" id="66431"/>
    <lineage>
        <taxon>Bacteria</taxon>
        <taxon>Bacillati</taxon>
        <taxon>Actinomycetota</taxon>
        <taxon>Actinomycetes</taxon>
        <taxon>Kitasatosporales</taxon>
        <taxon>Streptomycetaceae</taxon>
        <taxon>Streptomyces</taxon>
    </lineage>
</organism>
<gene>
    <name evidence="2" type="ORF">GCM10020221_34870</name>
</gene>
<sequence>MDQKTPDSAQLDPEATGTTPHVCPLRNHRRRLPADLDLLRGERPAAHYFCDDCSSANLRAIEGRLDSAWW</sequence>
<dbReference type="EMBL" id="BAAAXZ010000132">
    <property type="protein sequence ID" value="GAA2936153.1"/>
    <property type="molecule type" value="Genomic_DNA"/>
</dbReference>
<evidence type="ECO:0000256" key="1">
    <source>
        <dbReference type="SAM" id="MobiDB-lite"/>
    </source>
</evidence>
<proteinExistence type="predicted"/>
<evidence type="ECO:0000313" key="3">
    <source>
        <dbReference type="Proteomes" id="UP001501102"/>
    </source>
</evidence>
<name>A0ABN3X3G7_STRTU</name>
<accession>A0ABN3X3G7</accession>
<comment type="caution">
    <text evidence="2">The sequence shown here is derived from an EMBL/GenBank/DDBJ whole genome shotgun (WGS) entry which is preliminary data.</text>
</comment>
<keyword evidence="3" id="KW-1185">Reference proteome</keyword>
<dbReference type="Proteomes" id="UP001501102">
    <property type="component" value="Unassembled WGS sequence"/>
</dbReference>
<reference evidence="2 3" key="1">
    <citation type="journal article" date="2019" name="Int. J. Syst. Evol. Microbiol.">
        <title>The Global Catalogue of Microorganisms (GCM) 10K type strain sequencing project: providing services to taxonomists for standard genome sequencing and annotation.</title>
        <authorList>
            <consortium name="The Broad Institute Genomics Platform"/>
            <consortium name="The Broad Institute Genome Sequencing Center for Infectious Disease"/>
            <person name="Wu L."/>
            <person name="Ma J."/>
        </authorList>
    </citation>
    <scope>NUCLEOTIDE SEQUENCE [LARGE SCALE GENOMIC DNA]</scope>
    <source>
        <strain evidence="2 3">JCM 4087</strain>
    </source>
</reference>
<feature type="region of interest" description="Disordered" evidence="1">
    <location>
        <begin position="1"/>
        <end position="25"/>
    </location>
</feature>
<evidence type="ECO:0000313" key="2">
    <source>
        <dbReference type="EMBL" id="GAA2936153.1"/>
    </source>
</evidence>